<proteinExistence type="predicted"/>
<dbReference type="EMBL" id="JBFKZN010000004">
    <property type="protein sequence ID" value="MEW5289250.1"/>
    <property type="molecule type" value="Genomic_DNA"/>
</dbReference>
<organism evidence="2 3">
    <name type="scientific">Erwinia papayae</name>
    <dbReference type="NCBI Taxonomy" id="206499"/>
    <lineage>
        <taxon>Bacteria</taxon>
        <taxon>Pseudomonadati</taxon>
        <taxon>Pseudomonadota</taxon>
        <taxon>Gammaproteobacteria</taxon>
        <taxon>Enterobacterales</taxon>
        <taxon>Erwiniaceae</taxon>
        <taxon>Erwinia</taxon>
    </lineage>
</organism>
<evidence type="ECO:0000259" key="1">
    <source>
        <dbReference type="PROSITE" id="PS51723"/>
    </source>
</evidence>
<accession>A0ABV3N0B4</accession>
<dbReference type="PANTHER" id="PTHR15730:SF5">
    <property type="entry name" value="SI:CH211-210B2.2-RELATED"/>
    <property type="match status" value="1"/>
</dbReference>
<evidence type="ECO:0000313" key="3">
    <source>
        <dbReference type="Proteomes" id="UP001554567"/>
    </source>
</evidence>
<dbReference type="PROSITE" id="PS51723">
    <property type="entry name" value="PEPTIDASE_M60"/>
    <property type="match status" value="1"/>
</dbReference>
<sequence>MSDKIFTIYGFGKVADYTAKDKRTRQRSAHQLTPYYILQGQTVRITLSGDDHGLVEAATGLPGMDSRQYYTLNRGVNTFQSRGNGILSFLNKNDYGHVTVEINSSPQRIPYFKLHHSTENSWKQEINTNLSAPVALLSSELADVVVSTKSARDNVVSASELMRDFDSFLKVQDDTLGVSKNGKADFRIDPNRNLHVEASSGYMFAANEYTGYVGTAAMQRLLRTNNRWGIWHENGHQRQQHAWQWNGGTGMTEVTVNIFSLMSQEKMVGQVTALTNYYPAIREFLSQDKKDFDAAPVDMKLGLFWQLRLAFGEGFYPQLHQRYRLMSTTPATSAAAQQKSLLIRTVSEVVNINMIPFFEKWGIEHDNATSKYLEHYPALEKPLWENTDQHYYTLDMPEKKYVPELIHLRKNITNIVLNSNEARFTLDDEWCVPFHYVIKKNGNFLAKIEAGKAYYCSLQIVRNKCNVSFIFNSNDRLQDNDIFEIEAHLNGEKHSLLQTSVNMMNLQSEIDALFSNADQTELHLNVTQEYLDALWHQTEKLSARYDVVIMLIKAQQILLERTLSNAAFANSFYEVVFSSSDFKKYTYQVSTGNHVIAEIVNGVPGMSSSLTNQTWKFSSNSISLNELNIQVSLHGYLFTLFSDSKTESQLREKINALYLNKSSGILVEGVSQNVIDELSRSVNSAVMSASSKQRLLELLYQVQQIFLENTITSVSVSASRVVVAFRNADYRAQRYVIRANGTYVSEVNNGSAFYSSVSNNNWSTTVTAEQSSNIIIEVRRTEKTYVVYQNVQTLNQIIYDNQGSFQDA</sequence>
<name>A0ABV3N0B4_9GAMM</name>
<comment type="caution">
    <text evidence="2">The sequence shown here is derived from an EMBL/GenBank/DDBJ whole genome shotgun (WGS) entry which is preliminary data.</text>
</comment>
<dbReference type="Pfam" id="PF13402">
    <property type="entry name" value="Peptidase_M60"/>
    <property type="match status" value="1"/>
</dbReference>
<feature type="domain" description="Peptidase M60" evidence="1">
    <location>
        <begin position="28"/>
        <end position="312"/>
    </location>
</feature>
<dbReference type="PANTHER" id="PTHR15730">
    <property type="entry name" value="EXPERIMENTAL AUTOIMMUNE PROSTATITIS ANTIGEN 2-RELATED"/>
    <property type="match status" value="1"/>
</dbReference>
<dbReference type="Proteomes" id="UP001554567">
    <property type="component" value="Unassembled WGS sequence"/>
</dbReference>
<dbReference type="SMART" id="SM01276">
    <property type="entry name" value="M60-like"/>
    <property type="match status" value="1"/>
</dbReference>
<dbReference type="InterPro" id="IPR031161">
    <property type="entry name" value="Peptidase_M60_dom"/>
</dbReference>
<dbReference type="InterPro" id="IPR051244">
    <property type="entry name" value="TCAF"/>
</dbReference>
<dbReference type="Gene3D" id="3.40.390.80">
    <property type="entry name" value="Peptidase M60, enhancin-like domain 2"/>
    <property type="match status" value="1"/>
</dbReference>
<reference evidence="2 3" key="1">
    <citation type="submission" date="2024-07" db="EMBL/GenBank/DDBJ databases">
        <authorList>
            <person name="Dulla G.F.J."/>
            <person name="Delorm J.G."/>
        </authorList>
    </citation>
    <scope>NUCLEOTIDE SEQUENCE [LARGE SCALE GENOMIC DNA]</scope>
    <source>
        <strain evidence="2 3">JGD 233</strain>
    </source>
</reference>
<evidence type="ECO:0000313" key="2">
    <source>
        <dbReference type="EMBL" id="MEW5289250.1"/>
    </source>
</evidence>
<dbReference type="Gene3D" id="1.10.390.30">
    <property type="entry name" value="Peptidase M60, enhancin-like domain 3"/>
    <property type="match status" value="1"/>
</dbReference>
<dbReference type="RefSeq" id="WP_367167228.1">
    <property type="nucleotide sequence ID" value="NZ_JBFKZN010000004.1"/>
</dbReference>
<gene>
    <name evidence="2" type="ORF">ABW286_08665</name>
</gene>
<protein>
    <submittedName>
        <fullName evidence="2">M60 family metallopeptidase</fullName>
    </submittedName>
</protein>
<keyword evidence="3" id="KW-1185">Reference proteome</keyword>
<dbReference type="Gene3D" id="2.60.120.1250">
    <property type="entry name" value="Peptidase M60, enhancin-like domain 1"/>
    <property type="match status" value="1"/>
</dbReference>
<dbReference type="InterPro" id="IPR042279">
    <property type="entry name" value="Pep_M60_3"/>
</dbReference>